<sequence length="98" mass="11305">RVNMDAPLSPSAVYWNFQPSFYYFLLPKKLPFRLKEAVHFVINSAFQADQREAFFRLASVDTRSFADLFPPPPPLAEYSPLSLYRLGVLVLVFTLLFS</sequence>
<accession>A0AAN5CX43</accession>
<reference evidence="2" key="1">
    <citation type="submission" date="2022-10" db="EMBL/GenBank/DDBJ databases">
        <title>Genome assembly of Pristionchus species.</title>
        <authorList>
            <person name="Yoshida K."/>
            <person name="Sommer R.J."/>
        </authorList>
    </citation>
    <scope>NUCLEOTIDE SEQUENCE [LARGE SCALE GENOMIC DNA]</scope>
    <source>
        <strain evidence="2">RS5460</strain>
    </source>
</reference>
<evidence type="ECO:0000313" key="1">
    <source>
        <dbReference type="EMBL" id="GMR51910.1"/>
    </source>
</evidence>
<dbReference type="AlphaFoldDB" id="A0AAN5CX43"/>
<evidence type="ECO:0000313" key="2">
    <source>
        <dbReference type="Proteomes" id="UP001328107"/>
    </source>
</evidence>
<proteinExistence type="predicted"/>
<protein>
    <submittedName>
        <fullName evidence="1">Uncharacterized protein</fullName>
    </submittedName>
</protein>
<feature type="non-terminal residue" evidence="1">
    <location>
        <position position="1"/>
    </location>
</feature>
<gene>
    <name evidence="1" type="ORF">PMAYCL1PPCAC_22105</name>
</gene>
<comment type="caution">
    <text evidence="1">The sequence shown here is derived from an EMBL/GenBank/DDBJ whole genome shotgun (WGS) entry which is preliminary data.</text>
</comment>
<organism evidence="1 2">
    <name type="scientific">Pristionchus mayeri</name>
    <dbReference type="NCBI Taxonomy" id="1317129"/>
    <lineage>
        <taxon>Eukaryota</taxon>
        <taxon>Metazoa</taxon>
        <taxon>Ecdysozoa</taxon>
        <taxon>Nematoda</taxon>
        <taxon>Chromadorea</taxon>
        <taxon>Rhabditida</taxon>
        <taxon>Rhabditina</taxon>
        <taxon>Diplogasteromorpha</taxon>
        <taxon>Diplogasteroidea</taxon>
        <taxon>Neodiplogasteridae</taxon>
        <taxon>Pristionchus</taxon>
    </lineage>
</organism>
<dbReference type="EMBL" id="BTRK01000005">
    <property type="protein sequence ID" value="GMR51910.1"/>
    <property type="molecule type" value="Genomic_DNA"/>
</dbReference>
<keyword evidence="2" id="KW-1185">Reference proteome</keyword>
<feature type="non-terminal residue" evidence="1">
    <location>
        <position position="98"/>
    </location>
</feature>
<dbReference type="Proteomes" id="UP001328107">
    <property type="component" value="Unassembled WGS sequence"/>
</dbReference>
<name>A0AAN5CX43_9BILA</name>